<dbReference type="SUPFAM" id="SSF110857">
    <property type="entry name" value="Gamma-glutamyl cyclotransferase-like"/>
    <property type="match status" value="1"/>
</dbReference>
<evidence type="ECO:0000313" key="2">
    <source>
        <dbReference type="EMBL" id="MFC6196939.1"/>
    </source>
</evidence>
<accession>A0ABW1S6S1</accession>
<evidence type="ECO:0000259" key="1">
    <source>
        <dbReference type="Pfam" id="PF06094"/>
    </source>
</evidence>
<keyword evidence="3" id="KW-1185">Reference proteome</keyword>
<organism evidence="2 3">
    <name type="scientific">Ponticaulis profundi</name>
    <dbReference type="NCBI Taxonomy" id="2665222"/>
    <lineage>
        <taxon>Bacteria</taxon>
        <taxon>Pseudomonadati</taxon>
        <taxon>Pseudomonadota</taxon>
        <taxon>Alphaproteobacteria</taxon>
        <taxon>Hyphomonadales</taxon>
        <taxon>Hyphomonadaceae</taxon>
        <taxon>Ponticaulis</taxon>
    </lineage>
</organism>
<proteinExistence type="predicted"/>
<dbReference type="Proteomes" id="UP001596303">
    <property type="component" value="Unassembled WGS sequence"/>
</dbReference>
<dbReference type="Gene3D" id="3.10.490.10">
    <property type="entry name" value="Gamma-glutamyl cyclotransferase-like"/>
    <property type="match status" value="1"/>
</dbReference>
<comment type="caution">
    <text evidence="2">The sequence shown here is derived from an EMBL/GenBank/DDBJ whole genome shotgun (WGS) entry which is preliminary data.</text>
</comment>
<dbReference type="CDD" id="cd06661">
    <property type="entry name" value="GGCT_like"/>
    <property type="match status" value="1"/>
</dbReference>
<dbReference type="InterPro" id="IPR036568">
    <property type="entry name" value="GGCT-like_sf"/>
</dbReference>
<reference evidence="3" key="1">
    <citation type="journal article" date="2019" name="Int. J. Syst. Evol. Microbiol.">
        <title>The Global Catalogue of Microorganisms (GCM) 10K type strain sequencing project: providing services to taxonomists for standard genome sequencing and annotation.</title>
        <authorList>
            <consortium name="The Broad Institute Genomics Platform"/>
            <consortium name="The Broad Institute Genome Sequencing Center for Infectious Disease"/>
            <person name="Wu L."/>
            <person name="Ma J."/>
        </authorList>
    </citation>
    <scope>NUCLEOTIDE SEQUENCE [LARGE SCALE GENOMIC DNA]</scope>
    <source>
        <strain evidence="3">CGMCC-1.15741</strain>
    </source>
</reference>
<gene>
    <name evidence="2" type="ORF">ACFQDM_02565</name>
</gene>
<feature type="domain" description="Gamma-glutamylcyclotransferase AIG2-like" evidence="1">
    <location>
        <begin position="12"/>
        <end position="134"/>
    </location>
</feature>
<dbReference type="RefSeq" id="WP_377375041.1">
    <property type="nucleotide sequence ID" value="NZ_JBHSSW010000003.1"/>
</dbReference>
<dbReference type="EMBL" id="JBHSSW010000003">
    <property type="protein sequence ID" value="MFC6196939.1"/>
    <property type="molecule type" value="Genomic_DNA"/>
</dbReference>
<sequence>MMNGPVTSGDLFFFYGLLKQGAAGMPVHIDLDAGGDFLGPARVRGSLYNLGSYPGIVSGDGLVQGVLYCLNDTALMPLLDEFEDVIPADPKRSLYYRERTDVLDQEGAATGEKAWVYWFNRPVTRYHRIADDNWPLNGGVR</sequence>
<dbReference type="InterPro" id="IPR013024">
    <property type="entry name" value="GGCT-like"/>
</dbReference>
<dbReference type="Pfam" id="PF06094">
    <property type="entry name" value="GGACT"/>
    <property type="match status" value="1"/>
</dbReference>
<evidence type="ECO:0000313" key="3">
    <source>
        <dbReference type="Proteomes" id="UP001596303"/>
    </source>
</evidence>
<dbReference type="InterPro" id="IPR009288">
    <property type="entry name" value="AIG2-like_dom"/>
</dbReference>
<name>A0ABW1S6S1_9PROT</name>
<protein>
    <submittedName>
        <fullName evidence="2">Gamma-glutamylcyclotransferase</fullName>
    </submittedName>
</protein>